<evidence type="ECO:0000256" key="3">
    <source>
        <dbReference type="ARBA" id="ARBA00022692"/>
    </source>
</evidence>
<feature type="transmembrane region" description="Helical" evidence="10">
    <location>
        <begin position="46"/>
        <end position="65"/>
    </location>
</feature>
<evidence type="ECO:0000256" key="6">
    <source>
        <dbReference type="ARBA" id="ARBA00023136"/>
    </source>
</evidence>
<evidence type="ECO:0000256" key="7">
    <source>
        <dbReference type="ARBA" id="ARBA00023170"/>
    </source>
</evidence>
<evidence type="ECO:0000256" key="8">
    <source>
        <dbReference type="ARBA" id="ARBA00023224"/>
    </source>
</evidence>
<sequence>MEEVEEVNDENDVPKYLILGDGDVNYISDQSIEVITDTDRAVFTGLYIFILIVSVFLNLSAIWTITKRRYRFFQKTYIISLAMSDLVTVISFSVNNLSTFSHPYINWTLGSFLCNFIPMTQSFGIISSSLALLMIAMDRYRSIVKAINKRWDPRKTYCIFGVIFSWVISAGISAPMYIYYANEMVYVIFLDDHGNLPDPYVQETMYMCVATDKGSLNISYIIMIIFVFAPLFFVFFWFYFSIAQLIWRHRKPVQPKIEQKVDVSVTESSQMKNLDPSKKNYLQKQCKNQQMKKKIRTFKVIITLIATFIICRLPFWIFTLIKLSYVVEGLTLWRINFLIIAMNIFSTILNPLLYTYLNTTIKVLNKISKDVKAFFCWCFSDEEFVEFERGNLVFNDCFNDKDMKECRLHGLKENDTKIVHTCRLHSGLD</sequence>
<dbReference type="GO" id="GO:0016020">
    <property type="term" value="C:membrane"/>
    <property type="evidence" value="ECO:0007669"/>
    <property type="project" value="UniProtKB-SubCell"/>
</dbReference>
<dbReference type="CDD" id="cd00637">
    <property type="entry name" value="7tm_classA_rhodopsin-like"/>
    <property type="match status" value="1"/>
</dbReference>
<dbReference type="PANTHER" id="PTHR24238:SF58">
    <property type="entry name" value="FI22604P1"/>
    <property type="match status" value="1"/>
</dbReference>
<dbReference type="GO" id="GO:0004930">
    <property type="term" value="F:G protein-coupled receptor activity"/>
    <property type="evidence" value="ECO:0007669"/>
    <property type="project" value="UniProtKB-KW"/>
</dbReference>
<keyword evidence="8 9" id="KW-0807">Transducer</keyword>
<dbReference type="PROSITE" id="PS50262">
    <property type="entry name" value="G_PROTEIN_RECEP_F1_2"/>
    <property type="match status" value="1"/>
</dbReference>
<dbReference type="Gene3D" id="1.20.1070.10">
    <property type="entry name" value="Rhodopsin 7-helix transmembrane proteins"/>
    <property type="match status" value="1"/>
</dbReference>
<dbReference type="PRINTS" id="PR00237">
    <property type="entry name" value="GPCRRHODOPSN"/>
</dbReference>
<keyword evidence="5 9" id="KW-0297">G-protein coupled receptor</keyword>
<feature type="transmembrane region" description="Helical" evidence="10">
    <location>
        <begin position="116"/>
        <end position="136"/>
    </location>
</feature>
<comment type="similarity">
    <text evidence="2 9">Belongs to the G-protein coupled receptor 1 family.</text>
</comment>
<evidence type="ECO:0000313" key="13">
    <source>
        <dbReference type="Proteomes" id="UP001516400"/>
    </source>
</evidence>
<comment type="caution">
    <text evidence="12">The sequence shown here is derived from an EMBL/GenBank/DDBJ whole genome shotgun (WGS) entry which is preliminary data.</text>
</comment>
<dbReference type="EMBL" id="JABFTP020000062">
    <property type="protein sequence ID" value="KAL3272851.1"/>
    <property type="molecule type" value="Genomic_DNA"/>
</dbReference>
<evidence type="ECO:0000256" key="10">
    <source>
        <dbReference type="SAM" id="Phobius"/>
    </source>
</evidence>
<keyword evidence="13" id="KW-1185">Reference proteome</keyword>
<dbReference type="AlphaFoldDB" id="A0ABD2N2E2"/>
<dbReference type="Pfam" id="PF00001">
    <property type="entry name" value="7tm_1"/>
    <property type="match status" value="1"/>
</dbReference>
<evidence type="ECO:0000259" key="11">
    <source>
        <dbReference type="PROSITE" id="PS50262"/>
    </source>
</evidence>
<evidence type="ECO:0000256" key="5">
    <source>
        <dbReference type="ARBA" id="ARBA00023040"/>
    </source>
</evidence>
<proteinExistence type="inferred from homology"/>
<dbReference type="Proteomes" id="UP001516400">
    <property type="component" value="Unassembled WGS sequence"/>
</dbReference>
<feature type="transmembrane region" description="Helical" evidence="10">
    <location>
        <begin position="333"/>
        <end position="357"/>
    </location>
</feature>
<comment type="subcellular location">
    <subcellularLocation>
        <location evidence="1">Membrane</location>
        <topology evidence="1">Multi-pass membrane protein</topology>
    </subcellularLocation>
</comment>
<protein>
    <recommendedName>
        <fullName evidence="11">G-protein coupled receptors family 1 profile domain-containing protein</fullName>
    </recommendedName>
</protein>
<evidence type="ECO:0000256" key="4">
    <source>
        <dbReference type="ARBA" id="ARBA00022989"/>
    </source>
</evidence>
<keyword evidence="7 9" id="KW-0675">Receptor</keyword>
<keyword evidence="6 10" id="KW-0472">Membrane</keyword>
<keyword evidence="4 10" id="KW-1133">Transmembrane helix</keyword>
<feature type="transmembrane region" description="Helical" evidence="10">
    <location>
        <begin position="218"/>
        <end position="240"/>
    </location>
</feature>
<dbReference type="InterPro" id="IPR017452">
    <property type="entry name" value="GPCR_Rhodpsn_7TM"/>
</dbReference>
<gene>
    <name evidence="12" type="ORF">HHI36_014312</name>
</gene>
<dbReference type="InterPro" id="IPR000276">
    <property type="entry name" value="GPCR_Rhodpsn"/>
</dbReference>
<feature type="transmembrane region" description="Helical" evidence="10">
    <location>
        <begin position="77"/>
        <end position="96"/>
    </location>
</feature>
<accession>A0ABD2N2E2</accession>
<feature type="transmembrane region" description="Helical" evidence="10">
    <location>
        <begin position="157"/>
        <end position="180"/>
    </location>
</feature>
<evidence type="ECO:0000313" key="12">
    <source>
        <dbReference type="EMBL" id="KAL3272851.1"/>
    </source>
</evidence>
<dbReference type="PROSITE" id="PS00237">
    <property type="entry name" value="G_PROTEIN_RECEP_F1_1"/>
    <property type="match status" value="1"/>
</dbReference>
<keyword evidence="3 9" id="KW-0812">Transmembrane</keyword>
<evidence type="ECO:0000256" key="2">
    <source>
        <dbReference type="ARBA" id="ARBA00010663"/>
    </source>
</evidence>
<feature type="domain" description="G-protein coupled receptors family 1 profile" evidence="11">
    <location>
        <begin position="57"/>
        <end position="354"/>
    </location>
</feature>
<feature type="transmembrane region" description="Helical" evidence="10">
    <location>
        <begin position="300"/>
        <end position="321"/>
    </location>
</feature>
<evidence type="ECO:0000256" key="1">
    <source>
        <dbReference type="ARBA" id="ARBA00004141"/>
    </source>
</evidence>
<dbReference type="PANTHER" id="PTHR24238">
    <property type="entry name" value="G-PROTEIN COUPLED RECEPTOR"/>
    <property type="match status" value="1"/>
</dbReference>
<evidence type="ECO:0000256" key="9">
    <source>
        <dbReference type="RuleBase" id="RU000688"/>
    </source>
</evidence>
<reference evidence="12 13" key="1">
    <citation type="journal article" date="2021" name="BMC Biol.">
        <title>Horizontally acquired antibacterial genes associated with adaptive radiation of ladybird beetles.</title>
        <authorList>
            <person name="Li H.S."/>
            <person name="Tang X.F."/>
            <person name="Huang Y.H."/>
            <person name="Xu Z.Y."/>
            <person name="Chen M.L."/>
            <person name="Du X.Y."/>
            <person name="Qiu B.Y."/>
            <person name="Chen P.T."/>
            <person name="Zhang W."/>
            <person name="Slipinski A."/>
            <person name="Escalona H.E."/>
            <person name="Waterhouse R.M."/>
            <person name="Zwick A."/>
            <person name="Pang H."/>
        </authorList>
    </citation>
    <scope>NUCLEOTIDE SEQUENCE [LARGE SCALE GENOMIC DNA]</scope>
    <source>
        <strain evidence="12">SYSU2018</strain>
    </source>
</reference>
<organism evidence="12 13">
    <name type="scientific">Cryptolaemus montrouzieri</name>
    <dbReference type="NCBI Taxonomy" id="559131"/>
    <lineage>
        <taxon>Eukaryota</taxon>
        <taxon>Metazoa</taxon>
        <taxon>Ecdysozoa</taxon>
        <taxon>Arthropoda</taxon>
        <taxon>Hexapoda</taxon>
        <taxon>Insecta</taxon>
        <taxon>Pterygota</taxon>
        <taxon>Neoptera</taxon>
        <taxon>Endopterygota</taxon>
        <taxon>Coleoptera</taxon>
        <taxon>Polyphaga</taxon>
        <taxon>Cucujiformia</taxon>
        <taxon>Coccinelloidea</taxon>
        <taxon>Coccinellidae</taxon>
        <taxon>Scymninae</taxon>
        <taxon>Scymnini</taxon>
        <taxon>Cryptolaemus</taxon>
    </lineage>
</organism>
<dbReference type="SUPFAM" id="SSF81321">
    <property type="entry name" value="Family A G protein-coupled receptor-like"/>
    <property type="match status" value="1"/>
</dbReference>
<name>A0ABD2N2E2_9CUCU</name>